<organism evidence="2 3">
    <name type="scientific">Amblyomma americanum</name>
    <name type="common">Lone star tick</name>
    <dbReference type="NCBI Taxonomy" id="6943"/>
    <lineage>
        <taxon>Eukaryota</taxon>
        <taxon>Metazoa</taxon>
        <taxon>Ecdysozoa</taxon>
        <taxon>Arthropoda</taxon>
        <taxon>Chelicerata</taxon>
        <taxon>Arachnida</taxon>
        <taxon>Acari</taxon>
        <taxon>Parasitiformes</taxon>
        <taxon>Ixodida</taxon>
        <taxon>Ixodoidea</taxon>
        <taxon>Ixodidae</taxon>
        <taxon>Amblyomminae</taxon>
        <taxon>Amblyomma</taxon>
    </lineage>
</organism>
<evidence type="ECO:0000313" key="2">
    <source>
        <dbReference type="EMBL" id="KAK8770347.1"/>
    </source>
</evidence>
<keyword evidence="1" id="KW-0472">Membrane</keyword>
<name>A0AAQ4E6K3_AMBAM</name>
<reference evidence="2 3" key="1">
    <citation type="journal article" date="2023" name="Arcadia Sci">
        <title>De novo assembly of a long-read Amblyomma americanum tick genome.</title>
        <authorList>
            <person name="Chou S."/>
            <person name="Poskanzer K.E."/>
            <person name="Rollins M."/>
            <person name="Thuy-Boun P.S."/>
        </authorList>
    </citation>
    <scope>NUCLEOTIDE SEQUENCE [LARGE SCALE GENOMIC DNA]</scope>
    <source>
        <strain evidence="2">F_SG_1</strain>
        <tissue evidence="2">Salivary glands</tissue>
    </source>
</reference>
<keyword evidence="3" id="KW-1185">Reference proteome</keyword>
<evidence type="ECO:0000313" key="3">
    <source>
        <dbReference type="Proteomes" id="UP001321473"/>
    </source>
</evidence>
<comment type="caution">
    <text evidence="2">The sequence shown here is derived from an EMBL/GenBank/DDBJ whole genome shotgun (WGS) entry which is preliminary data.</text>
</comment>
<keyword evidence="1" id="KW-0812">Transmembrane</keyword>
<sequence>MHTTQPSYTPTKTATPWSKVSKDEDELFEGGWTQCVLHICCSCCILVAVLFVLIIYLYIMRLQQARTEEKRMAAWQWDTTHCHSVRLVTGNLSSSNSDMSLGAVGDNATLAGASTNEEQPYSSSEEDAD</sequence>
<dbReference type="Proteomes" id="UP001321473">
    <property type="component" value="Unassembled WGS sequence"/>
</dbReference>
<gene>
    <name evidence="2" type="ORF">V5799_013181</name>
</gene>
<accession>A0AAQ4E6K3</accession>
<dbReference type="AlphaFoldDB" id="A0AAQ4E6K3"/>
<protein>
    <submittedName>
        <fullName evidence="2">Uncharacterized protein</fullName>
    </submittedName>
</protein>
<evidence type="ECO:0000256" key="1">
    <source>
        <dbReference type="SAM" id="Phobius"/>
    </source>
</evidence>
<keyword evidence="1" id="KW-1133">Transmembrane helix</keyword>
<dbReference type="EMBL" id="JARKHS020021269">
    <property type="protein sequence ID" value="KAK8770347.1"/>
    <property type="molecule type" value="Genomic_DNA"/>
</dbReference>
<feature type="transmembrane region" description="Helical" evidence="1">
    <location>
        <begin position="36"/>
        <end position="59"/>
    </location>
</feature>
<proteinExistence type="predicted"/>